<organism evidence="16 17">
    <name type="scientific">Enorma shizhengliae</name>
    <dbReference type="NCBI Taxonomy" id="2606615"/>
    <lineage>
        <taxon>Bacteria</taxon>
        <taxon>Bacillati</taxon>
        <taxon>Actinomycetota</taxon>
        <taxon>Coriobacteriia</taxon>
        <taxon>Coriobacteriales</taxon>
        <taxon>Coriobacteriaceae</taxon>
        <taxon>Enorma</taxon>
    </lineage>
</organism>
<evidence type="ECO:0000256" key="3">
    <source>
        <dbReference type="ARBA" id="ARBA00012438"/>
    </source>
</evidence>
<evidence type="ECO:0000256" key="7">
    <source>
        <dbReference type="ARBA" id="ARBA00022692"/>
    </source>
</evidence>
<comment type="caution">
    <text evidence="16">The sequence shown here is derived from an EMBL/GenBank/DDBJ whole genome shotgun (WGS) entry which is preliminary data.</text>
</comment>
<evidence type="ECO:0000259" key="14">
    <source>
        <dbReference type="PROSITE" id="PS50109"/>
    </source>
</evidence>
<keyword evidence="11 13" id="KW-1133">Transmembrane helix</keyword>
<evidence type="ECO:0000256" key="13">
    <source>
        <dbReference type="SAM" id="Phobius"/>
    </source>
</evidence>
<feature type="region of interest" description="Disordered" evidence="12">
    <location>
        <begin position="1"/>
        <end position="29"/>
    </location>
</feature>
<dbReference type="InterPro" id="IPR003660">
    <property type="entry name" value="HAMP_dom"/>
</dbReference>
<dbReference type="AlphaFoldDB" id="A0A7K0G7Z7"/>
<keyword evidence="17" id="KW-1185">Reference proteome</keyword>
<feature type="domain" description="Histidine kinase" evidence="14">
    <location>
        <begin position="341"/>
        <end position="607"/>
    </location>
</feature>
<protein>
    <recommendedName>
        <fullName evidence="3">histidine kinase</fullName>
        <ecNumber evidence="3">2.7.13.3</ecNumber>
    </recommendedName>
</protein>
<evidence type="ECO:0000256" key="12">
    <source>
        <dbReference type="SAM" id="MobiDB-lite"/>
    </source>
</evidence>
<dbReference type="Pfam" id="PF00672">
    <property type="entry name" value="HAMP"/>
    <property type="match status" value="1"/>
</dbReference>
<dbReference type="Pfam" id="PF02518">
    <property type="entry name" value="HATPase_c"/>
    <property type="match status" value="1"/>
</dbReference>
<evidence type="ECO:0000256" key="1">
    <source>
        <dbReference type="ARBA" id="ARBA00000085"/>
    </source>
</evidence>
<dbReference type="SUPFAM" id="SSF47384">
    <property type="entry name" value="Homodimeric domain of signal transducing histidine kinase"/>
    <property type="match status" value="1"/>
</dbReference>
<dbReference type="GO" id="GO:0000155">
    <property type="term" value="F:phosphorelay sensor kinase activity"/>
    <property type="evidence" value="ECO:0007669"/>
    <property type="project" value="InterPro"/>
</dbReference>
<reference evidence="17" key="1">
    <citation type="submission" date="2019-08" db="EMBL/GenBank/DDBJ databases">
        <title>Arthrobacter sp. nov., isolated from plateau pika and Tibetan wild ass.</title>
        <authorList>
            <person name="Ge Y."/>
        </authorList>
    </citation>
    <scope>NUCLEOTIDE SEQUENCE [LARGE SCALE GENOMIC DNA]</scope>
    <source>
        <strain evidence="17">HF-1365</strain>
    </source>
</reference>
<keyword evidence="10" id="KW-0067">ATP-binding</keyword>
<dbReference type="InterPro" id="IPR005467">
    <property type="entry name" value="His_kinase_dom"/>
</dbReference>
<dbReference type="SMART" id="SM00387">
    <property type="entry name" value="HATPase_c"/>
    <property type="match status" value="1"/>
</dbReference>
<evidence type="ECO:0000256" key="9">
    <source>
        <dbReference type="ARBA" id="ARBA00022777"/>
    </source>
</evidence>
<dbReference type="PROSITE" id="PS50885">
    <property type="entry name" value="HAMP"/>
    <property type="match status" value="1"/>
</dbReference>
<name>A0A7K0G7Z7_9ACTN</name>
<dbReference type="RefSeq" id="WP_144688233.1">
    <property type="nucleotide sequence ID" value="NZ_VLLQ01000006.1"/>
</dbReference>
<feature type="domain" description="HAMP" evidence="15">
    <location>
        <begin position="274"/>
        <end position="326"/>
    </location>
</feature>
<dbReference type="GO" id="GO:0005886">
    <property type="term" value="C:plasma membrane"/>
    <property type="evidence" value="ECO:0007669"/>
    <property type="project" value="UniProtKB-SubCell"/>
</dbReference>
<keyword evidence="13" id="KW-0472">Membrane</keyword>
<feature type="compositionally biased region" description="Basic and acidic residues" evidence="12">
    <location>
        <begin position="1"/>
        <end position="14"/>
    </location>
</feature>
<dbReference type="SMART" id="SM00388">
    <property type="entry name" value="HisKA"/>
    <property type="match status" value="1"/>
</dbReference>
<evidence type="ECO:0000256" key="2">
    <source>
        <dbReference type="ARBA" id="ARBA00004651"/>
    </source>
</evidence>
<dbReference type="Gene3D" id="3.30.565.10">
    <property type="entry name" value="Histidine kinase-like ATPase, C-terminal domain"/>
    <property type="match status" value="1"/>
</dbReference>
<dbReference type="InterPro" id="IPR050980">
    <property type="entry name" value="2C_sensor_his_kinase"/>
</dbReference>
<evidence type="ECO:0000256" key="6">
    <source>
        <dbReference type="ARBA" id="ARBA00022679"/>
    </source>
</evidence>
<accession>A0A7K0G7Z7</accession>
<feature type="transmembrane region" description="Helical" evidence="13">
    <location>
        <begin position="48"/>
        <end position="71"/>
    </location>
</feature>
<sequence>MSGRQDDRLREQGQAERATASAAGDSQRGGRLRRLRDRLRVWWRNPSIMRAFFVYALVWLVAASAVTLVAIDALMEVYYRVSEEHRSEHVEVNAGPYIYDAQTDELLRATPVYLQDFYEQVVFVAFVNSAQSYSSAGVVAGGWNRDMQAVDATMELLRSDPSYRVSDWGGNYTENDYLQTDGTPYNPEATVSVSDLPAYDARERAERLQTVEEFANTNLGEDVVLSNVAYYVSLDEASYLTWIGWTLRLVAGVGVPIVAFGGLAVLLFRRFYRRHIGGPLSVLEAAADRIARQDLDFQIGAVRGRELGRLGTAMGGMRSSLLATQRELWRTAEDRRRLNAAFAHDLRTPVTVLKGTLEMARMKANRAGSGEDVRKTLDTLSGQADRLESYAQLMSRVTKLEDREVMRSACAPSDVARILERQAAGYVATRGNGCKLLFSLGDAMRAAGASDGSVAAPDAGGAAGAGDGHVVVPDAERAAESCPEPLSIDMQLVEEVLGNLLGNACDHARSKVEVSVDLLQPEQSSLAAGARGDVRLELVVTDDGHGFTAEALHHGCDPFYSEAKSAEHFGLGLNIARTLARLHGGAVELGNLEGGGACVTATFAVDTNEENR</sequence>
<keyword evidence="7 13" id="KW-0812">Transmembrane</keyword>
<evidence type="ECO:0000256" key="11">
    <source>
        <dbReference type="ARBA" id="ARBA00022989"/>
    </source>
</evidence>
<comment type="catalytic activity">
    <reaction evidence="1">
        <text>ATP + protein L-histidine = ADP + protein N-phospho-L-histidine.</text>
        <dbReference type="EC" id="2.7.13.3"/>
    </reaction>
</comment>
<keyword evidence="9" id="KW-0418">Kinase</keyword>
<keyword evidence="6" id="KW-0808">Transferase</keyword>
<dbReference type="EMBL" id="VTFZ01000005">
    <property type="protein sequence ID" value="MRX79943.1"/>
    <property type="molecule type" value="Genomic_DNA"/>
</dbReference>
<evidence type="ECO:0000313" key="17">
    <source>
        <dbReference type="Proteomes" id="UP000470010"/>
    </source>
</evidence>
<dbReference type="InterPro" id="IPR003594">
    <property type="entry name" value="HATPase_dom"/>
</dbReference>
<dbReference type="EC" id="2.7.13.3" evidence="3"/>
<evidence type="ECO:0000313" key="16">
    <source>
        <dbReference type="EMBL" id="MRX79943.1"/>
    </source>
</evidence>
<dbReference type="SMART" id="SM00304">
    <property type="entry name" value="HAMP"/>
    <property type="match status" value="1"/>
</dbReference>
<keyword evidence="5" id="KW-0597">Phosphoprotein</keyword>
<proteinExistence type="predicted"/>
<dbReference type="GO" id="GO:0005524">
    <property type="term" value="F:ATP binding"/>
    <property type="evidence" value="ECO:0007669"/>
    <property type="project" value="UniProtKB-KW"/>
</dbReference>
<gene>
    <name evidence="16" type="ORF">GJE22_04945</name>
</gene>
<dbReference type="CDD" id="cd00075">
    <property type="entry name" value="HATPase"/>
    <property type="match status" value="1"/>
</dbReference>
<dbReference type="Proteomes" id="UP000470010">
    <property type="component" value="Unassembled WGS sequence"/>
</dbReference>
<feature type="transmembrane region" description="Helical" evidence="13">
    <location>
        <begin position="242"/>
        <end position="268"/>
    </location>
</feature>
<dbReference type="InterPro" id="IPR036890">
    <property type="entry name" value="HATPase_C_sf"/>
</dbReference>
<dbReference type="Gene3D" id="1.10.287.130">
    <property type="match status" value="1"/>
</dbReference>
<evidence type="ECO:0000256" key="8">
    <source>
        <dbReference type="ARBA" id="ARBA00022741"/>
    </source>
</evidence>
<keyword evidence="8" id="KW-0547">Nucleotide-binding</keyword>
<dbReference type="SUPFAM" id="SSF158472">
    <property type="entry name" value="HAMP domain-like"/>
    <property type="match status" value="1"/>
</dbReference>
<dbReference type="InterPro" id="IPR003661">
    <property type="entry name" value="HisK_dim/P_dom"/>
</dbReference>
<evidence type="ECO:0000256" key="10">
    <source>
        <dbReference type="ARBA" id="ARBA00022840"/>
    </source>
</evidence>
<comment type="subcellular location">
    <subcellularLocation>
        <location evidence="2">Cell membrane</location>
        <topology evidence="2">Multi-pass membrane protein</topology>
    </subcellularLocation>
</comment>
<dbReference type="SUPFAM" id="SSF55874">
    <property type="entry name" value="ATPase domain of HSP90 chaperone/DNA topoisomerase II/histidine kinase"/>
    <property type="match status" value="1"/>
</dbReference>
<dbReference type="InterPro" id="IPR036097">
    <property type="entry name" value="HisK_dim/P_sf"/>
</dbReference>
<dbReference type="CDD" id="cd06225">
    <property type="entry name" value="HAMP"/>
    <property type="match status" value="1"/>
</dbReference>
<evidence type="ECO:0000256" key="4">
    <source>
        <dbReference type="ARBA" id="ARBA00022475"/>
    </source>
</evidence>
<dbReference type="PROSITE" id="PS50109">
    <property type="entry name" value="HIS_KIN"/>
    <property type="match status" value="1"/>
</dbReference>
<dbReference type="CDD" id="cd00082">
    <property type="entry name" value="HisKA"/>
    <property type="match status" value="1"/>
</dbReference>
<dbReference type="PANTHER" id="PTHR44936:SF10">
    <property type="entry name" value="SENSOR PROTEIN RSTB"/>
    <property type="match status" value="1"/>
</dbReference>
<dbReference type="Pfam" id="PF00512">
    <property type="entry name" value="HisKA"/>
    <property type="match status" value="1"/>
</dbReference>
<dbReference type="PANTHER" id="PTHR44936">
    <property type="entry name" value="SENSOR PROTEIN CREC"/>
    <property type="match status" value="1"/>
</dbReference>
<evidence type="ECO:0000259" key="15">
    <source>
        <dbReference type="PROSITE" id="PS50885"/>
    </source>
</evidence>
<evidence type="ECO:0000256" key="5">
    <source>
        <dbReference type="ARBA" id="ARBA00022553"/>
    </source>
</evidence>
<keyword evidence="4" id="KW-1003">Cell membrane</keyword>
<dbReference type="Gene3D" id="6.10.340.10">
    <property type="match status" value="1"/>
</dbReference>